<accession>A0A9E7ZL68</accession>
<sequence length="175" mass="18270">MTIENHRAAVAQHRAEISKRSAERDAAASAPVDAATAAARIDAEIASAKARFDGFFYLGSATGGFDHVKFNAAFGSDPLAAFATIDPAGLRKAALASVPEGGLSDRDRADRIARASAALAEAEIGEEIALRQLDVLLGGHEPRRPDADPRIMLAPLGELQEAAKPKSGGFLRRAG</sequence>
<dbReference type="EMBL" id="CP102774">
    <property type="protein sequence ID" value="UZF86873.1"/>
    <property type="molecule type" value="Genomic_DNA"/>
</dbReference>
<evidence type="ECO:0000256" key="1">
    <source>
        <dbReference type="SAM" id="MobiDB-lite"/>
    </source>
</evidence>
<reference evidence="2" key="1">
    <citation type="submission" date="2022-08" db="EMBL/GenBank/DDBJ databases">
        <title>Complete Genome Sequences of 2 Bosea sp. soil isolates.</title>
        <authorList>
            <person name="Alvarez Arevalo M."/>
            <person name="Sterndorff E.B."/>
            <person name="Faurdal D."/>
            <person name="Joergensen T.S."/>
            <person name="Weber T."/>
        </authorList>
    </citation>
    <scope>NUCLEOTIDE SEQUENCE</scope>
    <source>
        <strain evidence="2">NBC_00436</strain>
    </source>
</reference>
<feature type="region of interest" description="Disordered" evidence="1">
    <location>
        <begin position="1"/>
        <end position="26"/>
    </location>
</feature>
<name>A0A9E7ZL68_9HYPH</name>
<proteinExistence type="predicted"/>
<organism evidence="2">
    <name type="scientific">Bosea sp. NBC_00436</name>
    <dbReference type="NCBI Taxonomy" id="2969620"/>
    <lineage>
        <taxon>Bacteria</taxon>
        <taxon>Pseudomonadati</taxon>
        <taxon>Pseudomonadota</taxon>
        <taxon>Alphaproteobacteria</taxon>
        <taxon>Hyphomicrobiales</taxon>
        <taxon>Boseaceae</taxon>
        <taxon>Bosea</taxon>
    </lineage>
</organism>
<gene>
    <name evidence="2" type="ORF">NWE54_24470</name>
</gene>
<dbReference type="AlphaFoldDB" id="A0A9E7ZL68"/>
<evidence type="ECO:0000313" key="2">
    <source>
        <dbReference type="EMBL" id="UZF86873.1"/>
    </source>
</evidence>
<protein>
    <submittedName>
        <fullName evidence="2">Uncharacterized protein</fullName>
    </submittedName>
</protein>